<dbReference type="RefSeq" id="WP_028928813.1">
    <property type="nucleotide sequence ID" value="NZ_AUII01000002.1"/>
</dbReference>
<proteinExistence type="predicted"/>
<accession>A0A511CVP9</accession>
<protein>
    <recommendedName>
        <fullName evidence="4">Integrase SAM-like N-terminal domain-containing protein</fullName>
    </recommendedName>
</protein>
<dbReference type="EMBL" id="BJVI01000002">
    <property type="protein sequence ID" value="GEL16537.1"/>
    <property type="molecule type" value="Genomic_DNA"/>
</dbReference>
<feature type="region of interest" description="Disordered" evidence="1">
    <location>
        <begin position="143"/>
        <end position="169"/>
    </location>
</feature>
<dbReference type="OrthoDB" id="4326943at2"/>
<keyword evidence="3" id="KW-1185">Reference proteome</keyword>
<name>A0A511CVP9_9PSEU</name>
<reference evidence="2 3" key="1">
    <citation type="submission" date="2019-07" db="EMBL/GenBank/DDBJ databases">
        <title>Whole genome shotgun sequence of Pseudonocardia asaccharolytica NBRC 16224.</title>
        <authorList>
            <person name="Hosoyama A."/>
            <person name="Uohara A."/>
            <person name="Ohji S."/>
            <person name="Ichikawa N."/>
        </authorList>
    </citation>
    <scope>NUCLEOTIDE SEQUENCE [LARGE SCALE GENOMIC DNA]</scope>
    <source>
        <strain evidence="2 3">NBRC 16224</strain>
    </source>
</reference>
<organism evidence="2 3">
    <name type="scientific">Pseudonocardia asaccharolytica DSM 44247 = NBRC 16224</name>
    <dbReference type="NCBI Taxonomy" id="1123024"/>
    <lineage>
        <taxon>Bacteria</taxon>
        <taxon>Bacillati</taxon>
        <taxon>Actinomycetota</taxon>
        <taxon>Actinomycetes</taxon>
        <taxon>Pseudonocardiales</taxon>
        <taxon>Pseudonocardiaceae</taxon>
        <taxon>Pseudonocardia</taxon>
    </lineage>
</organism>
<sequence length="169" mass="19179">MVRTATLITHDDLRVPHRPRGALRVSVYAGVDPLTECRHYLRETVPAGPRAAAEAQKIPRRLAGQVDERRNPRTKATVDQLLNRHFELLDIERDTVENYRRLARLHIRPLIGGQKIGALDADVFDTGPGEDWLGEFELEVRDPADPDRGRRCHPRCTNAPCSHRTRSSP</sequence>
<evidence type="ECO:0000256" key="1">
    <source>
        <dbReference type="SAM" id="MobiDB-lite"/>
    </source>
</evidence>
<gene>
    <name evidence="2" type="ORF">PA7_03740</name>
</gene>
<dbReference type="STRING" id="1123024.GCA_000423625_00630"/>
<evidence type="ECO:0008006" key="4">
    <source>
        <dbReference type="Google" id="ProtNLM"/>
    </source>
</evidence>
<comment type="caution">
    <text evidence="2">The sequence shown here is derived from an EMBL/GenBank/DDBJ whole genome shotgun (WGS) entry which is preliminary data.</text>
</comment>
<evidence type="ECO:0000313" key="3">
    <source>
        <dbReference type="Proteomes" id="UP000321328"/>
    </source>
</evidence>
<evidence type="ECO:0000313" key="2">
    <source>
        <dbReference type="EMBL" id="GEL16537.1"/>
    </source>
</evidence>
<dbReference type="AlphaFoldDB" id="A0A511CVP9"/>
<dbReference type="Proteomes" id="UP000321328">
    <property type="component" value="Unassembled WGS sequence"/>
</dbReference>